<name>A0A381CHT3_CAMCO</name>
<dbReference type="EMBL" id="AACDUL010000007">
    <property type="protein sequence ID" value="EAK1509596.1"/>
    <property type="molecule type" value="Genomic_DNA"/>
</dbReference>
<sequence length="172" mass="20059">MQFITKGGVIWLTGLAGSGKSCIAEALYQKLKEKYDNIIYLDGDEFRELLGYYKYDKQSRIEVSIKRSKFAHFLSSQNMLVIVSAISMWDEIYRYNRKTLKNYYEIYIKCDIEELKKRDKKRLYSKALSGKISNVVGIDINYDEPNADLILDNSKLDLLDEKVDRILQALNT</sequence>
<dbReference type="PANTHER" id="PTHR42700">
    <property type="entry name" value="SULFATE ADENYLYLTRANSFERASE"/>
    <property type="match status" value="1"/>
</dbReference>
<dbReference type="AlphaFoldDB" id="A0A381CHT3"/>
<dbReference type="GO" id="GO:0005524">
    <property type="term" value="F:ATP binding"/>
    <property type="evidence" value="ECO:0007669"/>
    <property type="project" value="InterPro"/>
</dbReference>
<protein>
    <submittedName>
        <fullName evidence="3">Adenylyl-sulfate kinase</fullName>
    </submittedName>
</protein>
<dbReference type="CDD" id="cd02027">
    <property type="entry name" value="APSK"/>
    <property type="match status" value="1"/>
</dbReference>
<dbReference type="Gene3D" id="3.40.50.300">
    <property type="entry name" value="P-loop containing nucleotide triphosphate hydrolases"/>
    <property type="match status" value="1"/>
</dbReference>
<dbReference type="Proteomes" id="UP000365807">
    <property type="component" value="Unassembled WGS sequence"/>
</dbReference>
<reference evidence="4 6" key="2">
    <citation type="submission" date="2018-06" db="EMBL/GenBank/DDBJ databases">
        <authorList>
            <consortium name="NARMS: The National Antimicrobial Resistance Monitoring System"/>
        </authorList>
    </citation>
    <scope>NUCLEOTIDE SEQUENCE [LARGE SCALE GENOMIC DNA]</scope>
    <source>
        <strain evidence="4 6">FSIS11807978</strain>
    </source>
</reference>
<evidence type="ECO:0000256" key="1">
    <source>
        <dbReference type="ARBA" id="ARBA00022679"/>
    </source>
</evidence>
<dbReference type="NCBIfam" id="NF004041">
    <property type="entry name" value="PRK05541.1"/>
    <property type="match status" value="1"/>
</dbReference>
<feature type="domain" description="APS kinase" evidence="2">
    <location>
        <begin position="7"/>
        <end position="150"/>
    </location>
</feature>
<dbReference type="GO" id="GO:0004781">
    <property type="term" value="F:sulfate adenylyltransferase (ATP) activity"/>
    <property type="evidence" value="ECO:0007669"/>
    <property type="project" value="TreeGrafter"/>
</dbReference>
<comment type="caution">
    <text evidence="3">The sequence shown here is derived from an EMBL/GenBank/DDBJ whole genome shotgun (WGS) entry which is preliminary data.</text>
</comment>
<dbReference type="RefSeq" id="WP_002781598.1">
    <property type="nucleotide sequence ID" value="NZ_AANHVQ020000019.1"/>
</dbReference>
<dbReference type="InterPro" id="IPR059117">
    <property type="entry name" value="APS_kinase_dom"/>
</dbReference>
<keyword evidence="1" id="KW-0808">Transferase</keyword>
<dbReference type="InterPro" id="IPR027417">
    <property type="entry name" value="P-loop_NTPase"/>
</dbReference>
<evidence type="ECO:0000259" key="2">
    <source>
        <dbReference type="Pfam" id="PF01583"/>
    </source>
</evidence>
<dbReference type="SUPFAM" id="SSF52540">
    <property type="entry name" value="P-loop containing nucleoside triphosphate hydrolases"/>
    <property type="match status" value="1"/>
</dbReference>
<gene>
    <name evidence="4" type="ORF">C6T04_03580</name>
    <name evidence="3" type="ORF">CJD00_04875</name>
</gene>
<dbReference type="GO" id="GO:0004020">
    <property type="term" value="F:adenylylsulfate kinase activity"/>
    <property type="evidence" value="ECO:0007669"/>
    <property type="project" value="InterPro"/>
</dbReference>
<proteinExistence type="predicted"/>
<dbReference type="PANTHER" id="PTHR42700:SF1">
    <property type="entry name" value="SULFATE ADENYLYLTRANSFERASE"/>
    <property type="match status" value="1"/>
</dbReference>
<evidence type="ECO:0000313" key="6">
    <source>
        <dbReference type="Proteomes" id="UP000365807"/>
    </source>
</evidence>
<dbReference type="GO" id="GO:0019379">
    <property type="term" value="P:sulfate assimilation, phosphoadenylyl sulfate reduction by phosphoadenylyl-sulfate reductase (thioredoxin)"/>
    <property type="evidence" value="ECO:0007669"/>
    <property type="project" value="TreeGrafter"/>
</dbReference>
<dbReference type="Proteomes" id="UP000361993">
    <property type="component" value="Unassembled WGS sequence"/>
</dbReference>
<dbReference type="Pfam" id="PF01583">
    <property type="entry name" value="APS_kinase"/>
    <property type="match status" value="1"/>
</dbReference>
<evidence type="ECO:0000313" key="4">
    <source>
        <dbReference type="EMBL" id="EAK4358014.1"/>
    </source>
</evidence>
<dbReference type="GO" id="GO:0010134">
    <property type="term" value="P:sulfate assimilation via adenylyl sulfate reduction"/>
    <property type="evidence" value="ECO:0007669"/>
    <property type="project" value="TreeGrafter"/>
</dbReference>
<dbReference type="GO" id="GO:0005737">
    <property type="term" value="C:cytoplasm"/>
    <property type="evidence" value="ECO:0007669"/>
    <property type="project" value="TreeGrafter"/>
</dbReference>
<evidence type="ECO:0000313" key="5">
    <source>
        <dbReference type="Proteomes" id="UP000361993"/>
    </source>
</evidence>
<dbReference type="OrthoDB" id="9804504at2"/>
<dbReference type="InterPro" id="IPR050512">
    <property type="entry name" value="Sulf_AdTrans/APS_kinase"/>
</dbReference>
<organism evidence="3 5">
    <name type="scientific">Campylobacter coli</name>
    <dbReference type="NCBI Taxonomy" id="195"/>
    <lineage>
        <taxon>Bacteria</taxon>
        <taxon>Pseudomonadati</taxon>
        <taxon>Campylobacterota</taxon>
        <taxon>Epsilonproteobacteria</taxon>
        <taxon>Campylobacterales</taxon>
        <taxon>Campylobacteraceae</taxon>
        <taxon>Campylobacter</taxon>
    </lineage>
</organism>
<keyword evidence="3" id="KW-0418">Kinase</keyword>
<accession>A0A381CHT3</accession>
<evidence type="ECO:0000313" key="3">
    <source>
        <dbReference type="EMBL" id="EAK1509596.1"/>
    </source>
</evidence>
<dbReference type="EMBL" id="AACGFG010000004">
    <property type="protein sequence ID" value="EAK4358014.1"/>
    <property type="molecule type" value="Genomic_DNA"/>
</dbReference>
<reference evidence="3 5" key="1">
    <citation type="submission" date="2018-05" db="EMBL/GenBank/DDBJ databases">
        <authorList>
            <consortium name="GenomeTrakr network: Whole genome sequencing for foodborne pathogen traceback"/>
        </authorList>
    </citation>
    <scope>NUCLEOTIDE SEQUENCE [LARGE SCALE GENOMIC DNA]</scope>
    <source>
        <strain evidence="3 5">NC_C6016</strain>
    </source>
</reference>